<keyword evidence="7" id="KW-1185">Reference proteome</keyword>
<dbReference type="CDD" id="cd20005">
    <property type="entry name" value="PBP1_ABC_sugar_binding-like"/>
    <property type="match status" value="1"/>
</dbReference>
<gene>
    <name evidence="6" type="ORF">CLOSTMETH_01980</name>
</gene>
<dbReference type="InterPro" id="IPR025997">
    <property type="entry name" value="SBP_2_dom"/>
</dbReference>
<dbReference type="Proteomes" id="UP000003340">
    <property type="component" value="Unassembled WGS sequence"/>
</dbReference>
<dbReference type="GO" id="GO:0030313">
    <property type="term" value="C:cell envelope"/>
    <property type="evidence" value="ECO:0007669"/>
    <property type="project" value="UniProtKB-SubCell"/>
</dbReference>
<sequence>MKLKKFMALALAGVITASLALTGCGGDTASSSTPASSGAASSGSADASGMKVEIVAKGFQHDFWKAVRTGAENKAKELGVEINFVGPDSESAVAQQVEQLKNALNKKPAAICFAALDTKAALDIISNAQSQNIPIIGFDSGVPDAPEGAVKANAATDNYKAGELAATSSYEAGVKDVIKEGARIGVVAQDATSQSIGDRTKGYIDKMVELIEADMGEGSVTVTGHDKYNNNVSGGKVTIDVGIPSDTQDASGDTVANTLLNKSDLVAIYGSNEFSAKCIIRADATLSKLGTGDGKVIGIGFDSGKLQLDAIKAGKFIGSVTQDPVSIGANAVDLAVKAAKGESVSDVDTGALWYNKDNMEDANIKPCLYE</sequence>
<accession>C0EDQ2</accession>
<dbReference type="PROSITE" id="PS51257">
    <property type="entry name" value="PROKAR_LIPOPROTEIN"/>
    <property type="match status" value="1"/>
</dbReference>
<comment type="caution">
    <text evidence="6">The sequence shown here is derived from an EMBL/GenBank/DDBJ whole genome shotgun (WGS) entry which is preliminary data.</text>
</comment>
<feature type="domain" description="Periplasmic binding protein" evidence="5">
    <location>
        <begin position="54"/>
        <end position="342"/>
    </location>
</feature>
<reference evidence="6 7" key="2">
    <citation type="submission" date="2009-02" db="EMBL/GenBank/DDBJ databases">
        <title>Draft genome sequence of Clostridium methylpentosum (DSM 5476).</title>
        <authorList>
            <person name="Sudarsanam P."/>
            <person name="Ley R."/>
            <person name="Guruge J."/>
            <person name="Turnbaugh P.J."/>
            <person name="Mahowald M."/>
            <person name="Liep D."/>
            <person name="Gordon J."/>
        </authorList>
    </citation>
    <scope>NUCLEOTIDE SEQUENCE [LARGE SCALE GENOMIC DNA]</scope>
    <source>
        <strain evidence="6 7">DSM 5476</strain>
    </source>
</reference>
<dbReference type="InterPro" id="IPR028082">
    <property type="entry name" value="Peripla_BP_I"/>
</dbReference>
<evidence type="ECO:0000259" key="5">
    <source>
        <dbReference type="Pfam" id="PF13407"/>
    </source>
</evidence>
<protein>
    <recommendedName>
        <fullName evidence="5">Periplasmic binding protein domain-containing protein</fullName>
    </recommendedName>
</protein>
<dbReference type="eggNOG" id="COG1879">
    <property type="taxonomic scope" value="Bacteria"/>
</dbReference>
<name>C0EDQ2_9FIRM</name>
<evidence type="ECO:0000313" key="7">
    <source>
        <dbReference type="Proteomes" id="UP000003340"/>
    </source>
</evidence>
<dbReference type="EMBL" id="ACEC01000065">
    <property type="protein sequence ID" value="EEG30399.1"/>
    <property type="molecule type" value="Genomic_DNA"/>
</dbReference>
<keyword evidence="3 4" id="KW-0732">Signal</keyword>
<feature type="chain" id="PRO_5039461605" description="Periplasmic binding protein domain-containing protein" evidence="4">
    <location>
        <begin position="21"/>
        <end position="370"/>
    </location>
</feature>
<dbReference type="Pfam" id="PF13407">
    <property type="entry name" value="Peripla_BP_4"/>
    <property type="match status" value="1"/>
</dbReference>
<dbReference type="SUPFAM" id="SSF53822">
    <property type="entry name" value="Periplasmic binding protein-like I"/>
    <property type="match status" value="1"/>
</dbReference>
<dbReference type="PANTHER" id="PTHR46847:SF1">
    <property type="entry name" value="D-ALLOSE-BINDING PERIPLASMIC PROTEIN-RELATED"/>
    <property type="match status" value="1"/>
</dbReference>
<reference evidence="6 7" key="1">
    <citation type="submission" date="2009-01" db="EMBL/GenBank/DDBJ databases">
        <authorList>
            <person name="Fulton L."/>
            <person name="Clifton S."/>
            <person name="Fulton B."/>
            <person name="Xu J."/>
            <person name="Minx P."/>
            <person name="Pepin K.H."/>
            <person name="Johnson M."/>
            <person name="Bhonagiri V."/>
            <person name="Nash W.E."/>
            <person name="Mardis E.R."/>
            <person name="Wilson R.K."/>
        </authorList>
    </citation>
    <scope>NUCLEOTIDE SEQUENCE [LARGE SCALE GENOMIC DNA]</scope>
    <source>
        <strain evidence="6 7">DSM 5476</strain>
    </source>
</reference>
<dbReference type="AlphaFoldDB" id="C0EDQ2"/>
<evidence type="ECO:0000313" key="6">
    <source>
        <dbReference type="EMBL" id="EEG30399.1"/>
    </source>
</evidence>
<feature type="signal peptide" evidence="4">
    <location>
        <begin position="1"/>
        <end position="20"/>
    </location>
</feature>
<evidence type="ECO:0000256" key="1">
    <source>
        <dbReference type="ARBA" id="ARBA00004196"/>
    </source>
</evidence>
<comment type="similarity">
    <text evidence="2">Belongs to the bacterial solute-binding protein 2 family.</text>
</comment>
<evidence type="ECO:0000256" key="3">
    <source>
        <dbReference type="ARBA" id="ARBA00022729"/>
    </source>
</evidence>
<evidence type="ECO:0000256" key="4">
    <source>
        <dbReference type="SAM" id="SignalP"/>
    </source>
</evidence>
<dbReference type="STRING" id="537013.CLOSTMETH_01980"/>
<evidence type="ECO:0000256" key="2">
    <source>
        <dbReference type="ARBA" id="ARBA00007639"/>
    </source>
</evidence>
<dbReference type="HOGENOM" id="CLU_037628_3_3_9"/>
<comment type="subcellular location">
    <subcellularLocation>
        <location evidence="1">Cell envelope</location>
    </subcellularLocation>
</comment>
<dbReference type="PANTHER" id="PTHR46847">
    <property type="entry name" value="D-ALLOSE-BINDING PERIPLASMIC PROTEIN-RELATED"/>
    <property type="match status" value="1"/>
</dbReference>
<dbReference type="GO" id="GO:0030246">
    <property type="term" value="F:carbohydrate binding"/>
    <property type="evidence" value="ECO:0007669"/>
    <property type="project" value="UniProtKB-ARBA"/>
</dbReference>
<dbReference type="Gene3D" id="3.40.50.2300">
    <property type="match status" value="2"/>
</dbReference>
<proteinExistence type="inferred from homology"/>
<organism evidence="6 7">
    <name type="scientific">[Clostridium] methylpentosum DSM 5476</name>
    <dbReference type="NCBI Taxonomy" id="537013"/>
    <lineage>
        <taxon>Bacteria</taxon>
        <taxon>Bacillati</taxon>
        <taxon>Bacillota</taxon>
        <taxon>Clostridia</taxon>
        <taxon>Eubacteriales</taxon>
        <taxon>Oscillospiraceae</taxon>
        <taxon>Oscillospiraceae incertae sedis</taxon>
    </lineage>
</organism>